<feature type="region of interest" description="Disordered" evidence="3">
    <location>
        <begin position="265"/>
        <end position="340"/>
    </location>
</feature>
<evidence type="ECO:0000313" key="6">
    <source>
        <dbReference type="Proteomes" id="UP000030744"/>
    </source>
</evidence>
<dbReference type="CDD" id="cd00030">
    <property type="entry name" value="C2"/>
    <property type="match status" value="1"/>
</dbReference>
<keyword evidence="6" id="KW-1185">Reference proteome</keyword>
<evidence type="ECO:0000256" key="1">
    <source>
        <dbReference type="ARBA" id="ARBA00022723"/>
    </source>
</evidence>
<gene>
    <name evidence="5" type="ORF">EMH_0001080</name>
</gene>
<dbReference type="Proteomes" id="UP000030744">
    <property type="component" value="Unassembled WGS sequence"/>
</dbReference>
<dbReference type="SUPFAM" id="SSF49562">
    <property type="entry name" value="C2 domain (Calcium/lipid-binding domain, CaLB)"/>
    <property type="match status" value="1"/>
</dbReference>
<dbReference type="PROSITE" id="PS50004">
    <property type="entry name" value="C2"/>
    <property type="match status" value="1"/>
</dbReference>
<dbReference type="InterPro" id="IPR035892">
    <property type="entry name" value="C2_domain_sf"/>
</dbReference>
<evidence type="ECO:0000256" key="2">
    <source>
        <dbReference type="ARBA" id="ARBA00022837"/>
    </source>
</evidence>
<reference evidence="5" key="1">
    <citation type="submission" date="2013-10" db="EMBL/GenBank/DDBJ databases">
        <title>Genomic analysis of the causative agents of coccidiosis in chickens.</title>
        <authorList>
            <person name="Reid A.J."/>
            <person name="Blake D."/>
            <person name="Billington K."/>
            <person name="Browne H."/>
            <person name="Dunn M."/>
            <person name="Hung S."/>
            <person name="Kawahara F."/>
            <person name="Miranda-Saavedra D."/>
            <person name="Mourier T."/>
            <person name="Nagra H."/>
            <person name="Otto T.D."/>
            <person name="Rawlings N."/>
            <person name="Sanchez A."/>
            <person name="Sanders M."/>
            <person name="Subramaniam C."/>
            <person name="Tay Y."/>
            <person name="Dear P."/>
            <person name="Doerig C."/>
            <person name="Gruber A."/>
            <person name="Parkinson J."/>
            <person name="Shirley M."/>
            <person name="Wan K.L."/>
            <person name="Berriman M."/>
            <person name="Tomley F."/>
            <person name="Pain A."/>
        </authorList>
    </citation>
    <scope>NUCLEOTIDE SEQUENCE [LARGE SCALE GENOMIC DNA]</scope>
    <source>
        <strain evidence="5">Houghton</strain>
    </source>
</reference>
<feature type="compositionally biased region" description="Basic and acidic residues" evidence="3">
    <location>
        <begin position="297"/>
        <end position="324"/>
    </location>
</feature>
<feature type="compositionally biased region" description="Polar residues" evidence="3">
    <location>
        <begin position="265"/>
        <end position="278"/>
    </location>
</feature>
<dbReference type="VEuPathDB" id="ToxoDB:EMH_0001080"/>
<dbReference type="Pfam" id="PF00168">
    <property type="entry name" value="C2"/>
    <property type="match status" value="1"/>
</dbReference>
<dbReference type="RefSeq" id="XP_013350901.1">
    <property type="nucleotide sequence ID" value="XM_013495447.1"/>
</dbReference>
<reference evidence="5" key="2">
    <citation type="submission" date="2013-10" db="EMBL/GenBank/DDBJ databases">
        <authorList>
            <person name="Aslett M."/>
        </authorList>
    </citation>
    <scope>NUCLEOTIDE SEQUENCE [LARGE SCALE GENOMIC DNA]</scope>
    <source>
        <strain evidence="5">Houghton</strain>
    </source>
</reference>
<accession>U6JWC5</accession>
<dbReference type="EMBL" id="HG681266">
    <property type="protein sequence ID" value="CDJ28327.1"/>
    <property type="molecule type" value="Genomic_DNA"/>
</dbReference>
<proteinExistence type="predicted"/>
<dbReference type="InterPro" id="IPR000008">
    <property type="entry name" value="C2_dom"/>
</dbReference>
<evidence type="ECO:0000313" key="5">
    <source>
        <dbReference type="EMBL" id="CDJ28327.1"/>
    </source>
</evidence>
<name>U6JWC5_9EIME</name>
<dbReference type="OrthoDB" id="345426at2759"/>
<dbReference type="GO" id="GO:0005509">
    <property type="term" value="F:calcium ion binding"/>
    <property type="evidence" value="ECO:0007669"/>
    <property type="project" value="TreeGrafter"/>
</dbReference>
<keyword evidence="1" id="KW-0479">Metal-binding</keyword>
<evidence type="ECO:0000259" key="4">
    <source>
        <dbReference type="PROSITE" id="PS50004"/>
    </source>
</evidence>
<organism evidence="5 6">
    <name type="scientific">Eimeria mitis</name>
    <dbReference type="NCBI Taxonomy" id="44415"/>
    <lineage>
        <taxon>Eukaryota</taxon>
        <taxon>Sar</taxon>
        <taxon>Alveolata</taxon>
        <taxon>Apicomplexa</taxon>
        <taxon>Conoidasida</taxon>
        <taxon>Coccidia</taxon>
        <taxon>Eucoccidiorida</taxon>
        <taxon>Eimeriorina</taxon>
        <taxon>Eimeriidae</taxon>
        <taxon>Eimeria</taxon>
    </lineage>
</organism>
<dbReference type="PANTHER" id="PTHR45911:SF4">
    <property type="entry name" value="MULTIPLE C2 AND TRANSMEMBRANE DOMAIN-CONTAINING PROTEIN"/>
    <property type="match status" value="1"/>
</dbReference>
<protein>
    <recommendedName>
        <fullName evidence="4">C2 domain-containing protein</fullName>
    </recommendedName>
</protein>
<dbReference type="PANTHER" id="PTHR45911">
    <property type="entry name" value="C2 DOMAIN-CONTAINING PROTEIN"/>
    <property type="match status" value="1"/>
</dbReference>
<dbReference type="SMART" id="SM00239">
    <property type="entry name" value="C2"/>
    <property type="match status" value="1"/>
</dbReference>
<keyword evidence="2" id="KW-0106">Calcium</keyword>
<dbReference type="AlphaFoldDB" id="U6JWC5"/>
<sequence length="434" mass="47484">MPTLFNCGAKEAEPEEKFVNAPPPKQGPLFLRMCVLCGNDLAAGDVTGASDPYVSIRYEGHSFCSPPQMNTLNPVWEYSFETEIKENGTLHISVYDQDMGMQGDFLGSCQLKITRNPSKLKKETIPLVSVPSPFFSKPPNSRITVFYHVVERLEDQPDLVELARRLGDDASEKQQPQNMTVRCCCLQTDHTSVSEDKMAALRLTVGQQKTISPPGVPDGLRYLYGPPGVLRIVVDWMLRDATVRVVSLTTADEIEGARKEYLSALATTDQSPDSTSMENADAGKGEPSQECQEAESPNDRHAPSKVRFETKGSDPPEEDKKTQDNEDTSTSAICTNPGRKCAGVQLSTPDTYPELSQLCARRVAKPPPACCSFHCQLCPQDPRGADVVAEELQRRKDSEPLPRGNYPSTKSASSAANAGSVLGRVDVSSQAKRE</sequence>
<evidence type="ECO:0000256" key="3">
    <source>
        <dbReference type="SAM" id="MobiDB-lite"/>
    </source>
</evidence>
<feature type="domain" description="C2" evidence="4">
    <location>
        <begin position="13"/>
        <end position="127"/>
    </location>
</feature>
<feature type="compositionally biased region" description="Polar residues" evidence="3">
    <location>
        <begin position="406"/>
        <end position="417"/>
    </location>
</feature>
<feature type="region of interest" description="Disordered" evidence="3">
    <location>
        <begin position="393"/>
        <end position="434"/>
    </location>
</feature>
<dbReference type="GeneID" id="25375183"/>
<dbReference type="GO" id="GO:0016020">
    <property type="term" value="C:membrane"/>
    <property type="evidence" value="ECO:0007669"/>
    <property type="project" value="TreeGrafter"/>
</dbReference>
<dbReference type="Gene3D" id="2.60.40.150">
    <property type="entry name" value="C2 domain"/>
    <property type="match status" value="1"/>
</dbReference>